<comment type="cofactor">
    <cofactor evidence="1">
        <name>Zn(2+)</name>
        <dbReference type="ChEBI" id="CHEBI:29105"/>
    </cofactor>
</comment>
<dbReference type="SUPFAM" id="SSF53187">
    <property type="entry name" value="Zn-dependent exopeptidases"/>
    <property type="match status" value="1"/>
</dbReference>
<sequence length="385" mass="40665">MVDQQRLIDEFIELVKTDSETGEERAICDLLTQKLTELGLDVVEDGSAQLTGHGAGNLVATLKGTVPGAPKIYFTCHMDTVAPGKGIKPQINGDVIESDGTTILGADDKAGLAALLEGIRLLKEKGLPHGQIQLLITAGEESGLIGSRHLDMSLVDADFGFAMDSDGEVGEIITSAPSQVKVLATIYGKAAHAGVNPEDGISAIQVASRAISKMRLGRIDEETTANIGRFQGGTASNVIPERVEILAEARSRNPEKLRRQVDSMVQAFHEAAEEFNAKAEVETRTLYPSFHFSEEDLVVQKAKEAVMRIGRTPRIGASGGGSDANVIAGHGIPTVNLGIGYQNIHTTSERMPIKELVKAAELVVALIEESAKVGVAATGSGSLGK</sequence>
<dbReference type="GO" id="GO:0008237">
    <property type="term" value="F:metallopeptidase activity"/>
    <property type="evidence" value="ECO:0007669"/>
    <property type="project" value="UniProtKB-KW"/>
</dbReference>
<evidence type="ECO:0000256" key="4">
    <source>
        <dbReference type="ARBA" id="ARBA00022801"/>
    </source>
</evidence>
<dbReference type="InterPro" id="IPR010162">
    <property type="entry name" value="PepT-like"/>
</dbReference>
<feature type="binding site" evidence="8">
    <location>
        <position position="345"/>
    </location>
    <ligand>
        <name>Zn(2+)</name>
        <dbReference type="ChEBI" id="CHEBI:29105"/>
        <label>2</label>
    </ligand>
</feature>
<evidence type="ECO:0000259" key="9">
    <source>
        <dbReference type="Pfam" id="PF07687"/>
    </source>
</evidence>
<keyword evidence="3 8" id="KW-0479">Metal-binding</keyword>
<evidence type="ECO:0000256" key="1">
    <source>
        <dbReference type="ARBA" id="ARBA00001947"/>
    </source>
</evidence>
<protein>
    <submittedName>
        <fullName evidence="10">Tripeptide aminopeptidase</fullName>
    </submittedName>
</protein>
<evidence type="ECO:0000313" key="11">
    <source>
        <dbReference type="Proteomes" id="UP001157946"/>
    </source>
</evidence>
<proteinExistence type="inferred from homology"/>
<evidence type="ECO:0000256" key="5">
    <source>
        <dbReference type="ARBA" id="ARBA00022833"/>
    </source>
</evidence>
<dbReference type="InterPro" id="IPR036264">
    <property type="entry name" value="Bact_exopeptidase_dim_dom"/>
</dbReference>
<organism evidence="10 11">
    <name type="scientific">Laceyella tengchongensis</name>
    <dbReference type="NCBI Taxonomy" id="574699"/>
    <lineage>
        <taxon>Bacteria</taxon>
        <taxon>Bacillati</taxon>
        <taxon>Bacillota</taxon>
        <taxon>Bacilli</taxon>
        <taxon>Bacillales</taxon>
        <taxon>Thermoactinomycetaceae</taxon>
        <taxon>Laceyella</taxon>
    </lineage>
</organism>
<dbReference type="PANTHER" id="PTHR42994:SF2">
    <property type="entry name" value="PEPTIDASE"/>
    <property type="match status" value="1"/>
</dbReference>
<dbReference type="PIRSF" id="PIRSF001123">
    <property type="entry name" value="PepA_GA"/>
    <property type="match status" value="1"/>
</dbReference>
<dbReference type="Proteomes" id="UP001157946">
    <property type="component" value="Unassembled WGS sequence"/>
</dbReference>
<gene>
    <name evidence="10" type="ORF">SAMN06265361_106170</name>
</gene>
<keyword evidence="5" id="KW-0862">Zinc</keyword>
<dbReference type="NCBIfam" id="TIGR01883">
    <property type="entry name" value="PepT-like"/>
    <property type="match status" value="1"/>
</dbReference>
<evidence type="ECO:0000256" key="6">
    <source>
        <dbReference type="ARBA" id="ARBA00023049"/>
    </source>
</evidence>
<keyword evidence="11" id="KW-1185">Reference proteome</keyword>
<keyword evidence="10" id="KW-0031">Aminopeptidase</keyword>
<comment type="caution">
    <text evidence="10">The sequence shown here is derived from an EMBL/GenBank/DDBJ whole genome shotgun (WGS) entry which is preliminary data.</text>
</comment>
<keyword evidence="4" id="KW-0378">Hydrolase</keyword>
<evidence type="ECO:0000256" key="8">
    <source>
        <dbReference type="PIRSR" id="PIRSR001123-2"/>
    </source>
</evidence>
<keyword evidence="6" id="KW-0482">Metalloprotease</keyword>
<dbReference type="GO" id="GO:0004177">
    <property type="term" value="F:aminopeptidase activity"/>
    <property type="evidence" value="ECO:0007669"/>
    <property type="project" value="UniProtKB-UniRule"/>
</dbReference>
<dbReference type="InterPro" id="IPR008007">
    <property type="entry name" value="Peptidase_M42"/>
</dbReference>
<dbReference type="PROSITE" id="PS00759">
    <property type="entry name" value="ARGE_DAPE_CPG2_2"/>
    <property type="match status" value="1"/>
</dbReference>
<reference evidence="10" key="1">
    <citation type="submission" date="2017-05" db="EMBL/GenBank/DDBJ databases">
        <authorList>
            <person name="Varghese N."/>
            <person name="Submissions S."/>
        </authorList>
    </citation>
    <scope>NUCLEOTIDE SEQUENCE</scope>
    <source>
        <strain evidence="10">DSM 45262</strain>
    </source>
</reference>
<dbReference type="InterPro" id="IPR001261">
    <property type="entry name" value="ArgE/DapE_CS"/>
</dbReference>
<dbReference type="Pfam" id="PF07687">
    <property type="entry name" value="M20_dimer"/>
    <property type="match status" value="1"/>
</dbReference>
<dbReference type="Gene3D" id="3.30.70.360">
    <property type="match status" value="1"/>
</dbReference>
<accession>A0AA46AGM0</accession>
<dbReference type="GO" id="GO:0046872">
    <property type="term" value="F:metal ion binding"/>
    <property type="evidence" value="ECO:0007669"/>
    <property type="project" value="UniProtKB-UniRule"/>
</dbReference>
<comment type="similarity">
    <text evidence="7">Belongs to the peptidase M42 family.</text>
</comment>
<dbReference type="Pfam" id="PF01546">
    <property type="entry name" value="Peptidase_M20"/>
    <property type="match status" value="1"/>
</dbReference>
<name>A0AA46AGM0_9BACL</name>
<dbReference type="Gene3D" id="3.40.630.10">
    <property type="entry name" value="Zn peptidases"/>
    <property type="match status" value="1"/>
</dbReference>
<keyword evidence="2" id="KW-0645">Protease</keyword>
<dbReference type="InterPro" id="IPR011650">
    <property type="entry name" value="Peptidase_M20_dimer"/>
</dbReference>
<feature type="domain" description="Peptidase M20 dimerisation" evidence="9">
    <location>
        <begin position="184"/>
        <end position="273"/>
    </location>
</feature>
<dbReference type="AlphaFoldDB" id="A0AA46AGM0"/>
<evidence type="ECO:0000256" key="7">
    <source>
        <dbReference type="PIRNR" id="PIRNR001123"/>
    </source>
</evidence>
<dbReference type="SUPFAM" id="SSF55031">
    <property type="entry name" value="Bacterial exopeptidase dimerisation domain"/>
    <property type="match status" value="1"/>
</dbReference>
<evidence type="ECO:0000256" key="3">
    <source>
        <dbReference type="ARBA" id="ARBA00022723"/>
    </source>
</evidence>
<evidence type="ECO:0000313" key="10">
    <source>
        <dbReference type="EMBL" id="SMP29461.1"/>
    </source>
</evidence>
<dbReference type="EMBL" id="FXTU01000006">
    <property type="protein sequence ID" value="SMP29461.1"/>
    <property type="molecule type" value="Genomic_DNA"/>
</dbReference>
<dbReference type="GO" id="GO:0006508">
    <property type="term" value="P:proteolysis"/>
    <property type="evidence" value="ECO:0007669"/>
    <property type="project" value="UniProtKB-KW"/>
</dbReference>
<evidence type="ECO:0000256" key="2">
    <source>
        <dbReference type="ARBA" id="ARBA00022670"/>
    </source>
</evidence>
<comment type="cofactor">
    <cofactor evidence="8">
        <name>a divalent metal cation</name>
        <dbReference type="ChEBI" id="CHEBI:60240"/>
    </cofactor>
    <text evidence="8">Binds 2 divalent metal cations per subunit.</text>
</comment>
<dbReference type="PANTHER" id="PTHR42994">
    <property type="entry name" value="PEPTIDASE T"/>
    <property type="match status" value="1"/>
</dbReference>
<dbReference type="RefSeq" id="WP_284724524.1">
    <property type="nucleotide sequence ID" value="NZ_FXTU01000006.1"/>
</dbReference>
<dbReference type="InterPro" id="IPR002933">
    <property type="entry name" value="Peptidase_M20"/>
</dbReference>